<feature type="transmembrane region" description="Helical" evidence="4">
    <location>
        <begin position="44"/>
        <end position="66"/>
    </location>
</feature>
<evidence type="ECO:0000259" key="5">
    <source>
        <dbReference type="PROSITE" id="PS50887"/>
    </source>
</evidence>
<feature type="transmembrane region" description="Helical" evidence="4">
    <location>
        <begin position="116"/>
        <end position="135"/>
    </location>
</feature>
<protein>
    <recommendedName>
        <fullName evidence="2">diguanylate cyclase</fullName>
        <ecNumber evidence="2">2.7.7.65</ecNumber>
    </recommendedName>
</protein>
<accession>W6M2E2</accession>
<name>W6M2E2_9GAMM</name>
<dbReference type="OrthoDB" id="9812260at2"/>
<dbReference type="GO" id="GO:0005886">
    <property type="term" value="C:plasma membrane"/>
    <property type="evidence" value="ECO:0007669"/>
    <property type="project" value="TreeGrafter"/>
</dbReference>
<reference evidence="6" key="2">
    <citation type="submission" date="2014-03" db="EMBL/GenBank/DDBJ databases">
        <title>Candidatus Competibacter-lineage genomes retrieved from metagenomes reveal functional metabolic diversity.</title>
        <authorList>
            <person name="McIlroy S.J."/>
            <person name="Albertsen M."/>
            <person name="Andresen E.K."/>
            <person name="Saunders A.M."/>
            <person name="Kristiansen R."/>
            <person name="Stokholm-Bjerregaard M."/>
            <person name="Nielsen K.L."/>
            <person name="Nielsen P.H."/>
        </authorList>
    </citation>
    <scope>NUCLEOTIDE SEQUENCE</scope>
    <source>
        <strain evidence="6">Run_A_D11</strain>
    </source>
</reference>
<evidence type="ECO:0000256" key="2">
    <source>
        <dbReference type="ARBA" id="ARBA00012528"/>
    </source>
</evidence>
<feature type="transmembrane region" description="Helical" evidence="4">
    <location>
        <begin position="15"/>
        <end position="37"/>
    </location>
</feature>
<reference evidence="6" key="1">
    <citation type="submission" date="2013-07" db="EMBL/GenBank/DDBJ databases">
        <authorList>
            <person name="McIlroy S."/>
        </authorList>
    </citation>
    <scope>NUCLEOTIDE SEQUENCE [LARGE SCALE GENOMIC DNA]</scope>
    <source>
        <strain evidence="6">Run_A_D11</strain>
    </source>
</reference>
<dbReference type="SUPFAM" id="SSF55073">
    <property type="entry name" value="Nucleotide cyclase"/>
    <property type="match status" value="1"/>
</dbReference>
<feature type="transmembrane region" description="Helical" evidence="4">
    <location>
        <begin position="141"/>
        <end position="159"/>
    </location>
</feature>
<dbReference type="NCBIfam" id="TIGR00254">
    <property type="entry name" value="GGDEF"/>
    <property type="match status" value="1"/>
</dbReference>
<dbReference type="AlphaFoldDB" id="W6M2E2"/>
<evidence type="ECO:0000313" key="6">
    <source>
        <dbReference type="EMBL" id="CDI01666.1"/>
    </source>
</evidence>
<dbReference type="PROSITE" id="PS50887">
    <property type="entry name" value="GGDEF"/>
    <property type="match status" value="1"/>
</dbReference>
<feature type="transmembrane region" description="Helical" evidence="4">
    <location>
        <begin position="78"/>
        <end position="104"/>
    </location>
</feature>
<dbReference type="Gene3D" id="3.30.70.270">
    <property type="match status" value="1"/>
</dbReference>
<keyword evidence="4" id="KW-0812">Transmembrane</keyword>
<evidence type="ECO:0000256" key="4">
    <source>
        <dbReference type="SAM" id="Phobius"/>
    </source>
</evidence>
<dbReference type="InterPro" id="IPR029787">
    <property type="entry name" value="Nucleotide_cyclase"/>
</dbReference>
<feature type="domain" description="GGDEF" evidence="5">
    <location>
        <begin position="203"/>
        <end position="332"/>
    </location>
</feature>
<dbReference type="PANTHER" id="PTHR45138:SF9">
    <property type="entry name" value="DIGUANYLATE CYCLASE DGCM-RELATED"/>
    <property type="match status" value="1"/>
</dbReference>
<dbReference type="GO" id="GO:0052621">
    <property type="term" value="F:diguanylate cyclase activity"/>
    <property type="evidence" value="ECO:0007669"/>
    <property type="project" value="UniProtKB-EC"/>
</dbReference>
<evidence type="ECO:0000313" key="7">
    <source>
        <dbReference type="Proteomes" id="UP000035760"/>
    </source>
</evidence>
<gene>
    <name evidence="6" type="ORF">BN873_190060</name>
</gene>
<evidence type="ECO:0000256" key="1">
    <source>
        <dbReference type="ARBA" id="ARBA00001946"/>
    </source>
</evidence>
<dbReference type="RefSeq" id="WP_048671000.1">
    <property type="nucleotide sequence ID" value="NZ_CBTJ020000024.1"/>
</dbReference>
<dbReference type="Proteomes" id="UP000035760">
    <property type="component" value="Unassembled WGS sequence"/>
</dbReference>
<organism evidence="6 7">
    <name type="scientific">Candidatus Competibacter denitrificans Run_A_D11</name>
    <dbReference type="NCBI Taxonomy" id="1400863"/>
    <lineage>
        <taxon>Bacteria</taxon>
        <taxon>Pseudomonadati</taxon>
        <taxon>Pseudomonadota</taxon>
        <taxon>Gammaproteobacteria</taxon>
        <taxon>Candidatus Competibacteraceae</taxon>
        <taxon>Candidatus Competibacter</taxon>
    </lineage>
</organism>
<proteinExistence type="predicted"/>
<dbReference type="InterPro" id="IPR000160">
    <property type="entry name" value="GGDEF_dom"/>
</dbReference>
<dbReference type="GO" id="GO:0043709">
    <property type="term" value="P:cell adhesion involved in single-species biofilm formation"/>
    <property type="evidence" value="ECO:0007669"/>
    <property type="project" value="TreeGrafter"/>
</dbReference>
<dbReference type="InterPro" id="IPR043128">
    <property type="entry name" value="Rev_trsase/Diguanyl_cyclase"/>
</dbReference>
<evidence type="ECO:0000256" key="3">
    <source>
        <dbReference type="ARBA" id="ARBA00034247"/>
    </source>
</evidence>
<dbReference type="EC" id="2.7.7.65" evidence="2"/>
<keyword evidence="4" id="KW-1133">Transmembrane helix</keyword>
<dbReference type="Pfam" id="PF00990">
    <property type="entry name" value="GGDEF"/>
    <property type="match status" value="1"/>
</dbReference>
<keyword evidence="7" id="KW-1185">Reference proteome</keyword>
<dbReference type="GO" id="GO:1902201">
    <property type="term" value="P:negative regulation of bacterial-type flagellum-dependent cell motility"/>
    <property type="evidence" value="ECO:0007669"/>
    <property type="project" value="TreeGrafter"/>
</dbReference>
<dbReference type="STRING" id="1400863.BN873_190060"/>
<dbReference type="EMBL" id="CBTJ020000024">
    <property type="protein sequence ID" value="CDI01666.1"/>
    <property type="molecule type" value="Genomic_DNA"/>
</dbReference>
<dbReference type="FunFam" id="3.30.70.270:FF:000001">
    <property type="entry name" value="Diguanylate cyclase domain protein"/>
    <property type="match status" value="1"/>
</dbReference>
<comment type="cofactor">
    <cofactor evidence="1">
        <name>Mg(2+)</name>
        <dbReference type="ChEBI" id="CHEBI:18420"/>
    </cofactor>
</comment>
<dbReference type="InterPro" id="IPR050469">
    <property type="entry name" value="Diguanylate_Cyclase"/>
</dbReference>
<keyword evidence="4" id="KW-0472">Membrane</keyword>
<dbReference type="SMART" id="SM00267">
    <property type="entry name" value="GGDEF"/>
    <property type="match status" value="1"/>
</dbReference>
<dbReference type="PANTHER" id="PTHR45138">
    <property type="entry name" value="REGULATORY COMPONENTS OF SENSORY TRANSDUCTION SYSTEM"/>
    <property type="match status" value="1"/>
</dbReference>
<comment type="catalytic activity">
    <reaction evidence="3">
        <text>2 GTP = 3',3'-c-di-GMP + 2 diphosphate</text>
        <dbReference type="Rhea" id="RHEA:24898"/>
        <dbReference type="ChEBI" id="CHEBI:33019"/>
        <dbReference type="ChEBI" id="CHEBI:37565"/>
        <dbReference type="ChEBI" id="CHEBI:58805"/>
        <dbReference type="EC" id="2.7.7.65"/>
    </reaction>
</comment>
<comment type="caution">
    <text evidence="6">The sequence shown here is derived from an EMBL/GenBank/DDBJ whole genome shotgun (WGS) entry which is preliminary data.</text>
</comment>
<dbReference type="CDD" id="cd01949">
    <property type="entry name" value="GGDEF"/>
    <property type="match status" value="1"/>
</dbReference>
<sequence length="345" mass="38912">MMSLREIRYRLRHDFQLAVLSSMALVALSIITPFTIYRLLKADWMMTIVDSVLILAIIATVLYAWYTGNARRSCQALMYFDFVLGIVGVHLFGTAILGWVYPMLVSNFFLASPRHAALTGILFLLMLLIIEHQIFPSPLAGFTFMATGLLVCFYTYVFAQRAELQYRQLEDLASRDTLTGAFNRRTFQQELQRAYQAFQRDGTPYGLLVLDIDHFKQINDTWGHDAGDEILVRLAQLIEGSVRKTDRFFRFGGEEFVLLVFPTNLQALGTMASDTCLQVEREIIYEGKPLTVSIGGAVLCPQEAPSAWFARADAALYSAKHQGRNRAIIDCSYESILPIDVSASV</sequence>